<keyword evidence="1" id="KW-1133">Transmembrane helix</keyword>
<name>A0A401ZJK1_9CHLR</name>
<accession>A0A401ZJK1</accession>
<sequence>MQPDRALKKVKRFVKQQQRYRFTLSLDNGKTTVEAPTYAVVLLLGVVLFVLGTFVKLLIENATD</sequence>
<keyword evidence="3" id="KW-1185">Reference proteome</keyword>
<keyword evidence="1" id="KW-0812">Transmembrane</keyword>
<proteinExistence type="predicted"/>
<dbReference type="AlphaFoldDB" id="A0A401ZJK1"/>
<gene>
    <name evidence="2" type="ORF">KDAU_43520</name>
</gene>
<keyword evidence="1" id="KW-0472">Membrane</keyword>
<dbReference type="RefSeq" id="WP_126597961.1">
    <property type="nucleotide sequence ID" value="NZ_BIFQ01000001.1"/>
</dbReference>
<feature type="transmembrane region" description="Helical" evidence="1">
    <location>
        <begin position="38"/>
        <end position="59"/>
    </location>
</feature>
<protein>
    <submittedName>
        <fullName evidence="2">Uncharacterized protein</fullName>
    </submittedName>
</protein>
<comment type="caution">
    <text evidence="2">The sequence shown here is derived from an EMBL/GenBank/DDBJ whole genome shotgun (WGS) entry which is preliminary data.</text>
</comment>
<organism evidence="2 3">
    <name type="scientific">Dictyobacter aurantiacus</name>
    <dbReference type="NCBI Taxonomy" id="1936993"/>
    <lineage>
        <taxon>Bacteria</taxon>
        <taxon>Bacillati</taxon>
        <taxon>Chloroflexota</taxon>
        <taxon>Ktedonobacteria</taxon>
        <taxon>Ktedonobacterales</taxon>
        <taxon>Dictyobacteraceae</taxon>
        <taxon>Dictyobacter</taxon>
    </lineage>
</organism>
<evidence type="ECO:0000313" key="2">
    <source>
        <dbReference type="EMBL" id="GCE07023.1"/>
    </source>
</evidence>
<dbReference type="Proteomes" id="UP000287224">
    <property type="component" value="Unassembled WGS sequence"/>
</dbReference>
<evidence type="ECO:0000313" key="3">
    <source>
        <dbReference type="Proteomes" id="UP000287224"/>
    </source>
</evidence>
<evidence type="ECO:0000256" key="1">
    <source>
        <dbReference type="SAM" id="Phobius"/>
    </source>
</evidence>
<reference evidence="3" key="1">
    <citation type="submission" date="2018-12" db="EMBL/GenBank/DDBJ databases">
        <title>Tengunoibacter tsumagoiensis gen. nov., sp. nov., Dictyobacter kobayashii sp. nov., D. alpinus sp. nov., and D. joshuensis sp. nov. and description of Dictyobacteraceae fam. nov. within the order Ktedonobacterales isolated from Tengu-no-mugimeshi.</title>
        <authorList>
            <person name="Wang C.M."/>
            <person name="Zheng Y."/>
            <person name="Sakai Y."/>
            <person name="Toyoda A."/>
            <person name="Minakuchi Y."/>
            <person name="Abe K."/>
            <person name="Yokota A."/>
            <person name="Yabe S."/>
        </authorList>
    </citation>
    <scope>NUCLEOTIDE SEQUENCE [LARGE SCALE GENOMIC DNA]</scope>
    <source>
        <strain evidence="3">S-27</strain>
    </source>
</reference>
<dbReference type="EMBL" id="BIFQ01000001">
    <property type="protein sequence ID" value="GCE07023.1"/>
    <property type="molecule type" value="Genomic_DNA"/>
</dbReference>